<feature type="transmembrane region" description="Helical" evidence="13">
    <location>
        <begin position="12"/>
        <end position="35"/>
    </location>
</feature>
<comment type="cofactor">
    <cofactor evidence="1">
        <name>Zn(2+)</name>
        <dbReference type="ChEBI" id="CHEBI:29105"/>
    </cofactor>
</comment>
<dbReference type="GO" id="GO:0008237">
    <property type="term" value="F:metallopeptidase activity"/>
    <property type="evidence" value="ECO:0007669"/>
    <property type="project" value="UniProtKB-KW"/>
</dbReference>
<evidence type="ECO:0000256" key="13">
    <source>
        <dbReference type="SAM" id="Phobius"/>
    </source>
</evidence>
<evidence type="ECO:0000256" key="7">
    <source>
        <dbReference type="ARBA" id="ARBA00022723"/>
    </source>
</evidence>
<accession>A0A401JFX0</accession>
<evidence type="ECO:0000256" key="9">
    <source>
        <dbReference type="ARBA" id="ARBA00022833"/>
    </source>
</evidence>
<keyword evidence="7" id="KW-0479">Metal-binding</keyword>
<evidence type="ECO:0000313" key="15">
    <source>
        <dbReference type="EMBL" id="GBL46529.1"/>
    </source>
</evidence>
<keyword evidence="12 13" id="KW-0472">Membrane</keyword>
<keyword evidence="11 15" id="KW-0482">Metalloprotease</keyword>
<sequence length="233" mass="25139">MELNLIQKISVWIIPVIFAITLHEAAHGYVAKFFGDSTAWMLGRVTLNPFKHIDPVGTILVPLSILLLSKVLGGGFILFGWAKPVPVNFGALRNPKRDMLWVAIAGPAANLFMAILWALIIKLGISLGDSYTQPLALMGAAGIFINAVLMALNLLPLPPLDGGRIAVSLLPGPYAYRFAQIEPYGFYILLALMFIGWLGLILSPLLMLVIVITGAFSGLGHAEIATLIQIITN</sequence>
<dbReference type="InterPro" id="IPR008915">
    <property type="entry name" value="Peptidase_M50"/>
</dbReference>
<keyword evidence="10 13" id="KW-1133">Transmembrane helix</keyword>
<dbReference type="AlphaFoldDB" id="A0A401JFX0"/>
<evidence type="ECO:0000313" key="16">
    <source>
        <dbReference type="Proteomes" id="UP000286806"/>
    </source>
</evidence>
<dbReference type="PANTHER" id="PTHR35864">
    <property type="entry name" value="ZINC METALLOPROTEASE MJ0611-RELATED"/>
    <property type="match status" value="1"/>
</dbReference>
<evidence type="ECO:0000256" key="2">
    <source>
        <dbReference type="ARBA" id="ARBA00004651"/>
    </source>
</evidence>
<feature type="transmembrane region" description="Helical" evidence="13">
    <location>
        <begin position="135"/>
        <end position="155"/>
    </location>
</feature>
<evidence type="ECO:0000256" key="5">
    <source>
        <dbReference type="ARBA" id="ARBA00022670"/>
    </source>
</evidence>
<evidence type="ECO:0000256" key="11">
    <source>
        <dbReference type="ARBA" id="ARBA00023049"/>
    </source>
</evidence>
<dbReference type="RefSeq" id="WP_124705310.1">
    <property type="nucleotide sequence ID" value="NZ_BGOW01000020.1"/>
</dbReference>
<evidence type="ECO:0000256" key="3">
    <source>
        <dbReference type="ARBA" id="ARBA00007931"/>
    </source>
</evidence>
<comment type="subcellular location">
    <subcellularLocation>
        <location evidence="2">Cell membrane</location>
        <topology evidence="2">Multi-pass membrane protein</topology>
    </subcellularLocation>
</comment>
<feature type="domain" description="Peptidase M50" evidence="14">
    <location>
        <begin position="142"/>
        <end position="194"/>
    </location>
</feature>
<dbReference type="Proteomes" id="UP000286806">
    <property type="component" value="Unassembled WGS sequence"/>
</dbReference>
<evidence type="ECO:0000256" key="10">
    <source>
        <dbReference type="ARBA" id="ARBA00022989"/>
    </source>
</evidence>
<feature type="transmembrane region" description="Helical" evidence="13">
    <location>
        <begin position="56"/>
        <end position="79"/>
    </location>
</feature>
<dbReference type="CDD" id="cd06158">
    <property type="entry name" value="S2P-M50_like_1"/>
    <property type="match status" value="1"/>
</dbReference>
<comment type="similarity">
    <text evidence="3">Belongs to the peptidase M50B family.</text>
</comment>
<evidence type="ECO:0000256" key="1">
    <source>
        <dbReference type="ARBA" id="ARBA00001947"/>
    </source>
</evidence>
<keyword evidence="5 15" id="KW-0645">Protease</keyword>
<keyword evidence="16" id="KW-1185">Reference proteome</keyword>
<keyword evidence="8" id="KW-0378">Hydrolase</keyword>
<evidence type="ECO:0000256" key="6">
    <source>
        <dbReference type="ARBA" id="ARBA00022692"/>
    </source>
</evidence>
<keyword evidence="9" id="KW-0862">Zinc</keyword>
<dbReference type="EMBL" id="BGOW01000020">
    <property type="protein sequence ID" value="GBL46529.1"/>
    <property type="molecule type" value="Genomic_DNA"/>
</dbReference>
<dbReference type="InterPro" id="IPR044537">
    <property type="entry name" value="Rip2-like"/>
</dbReference>
<gene>
    <name evidence="15" type="ORF">SFMTTN_2344</name>
</gene>
<dbReference type="PANTHER" id="PTHR35864:SF1">
    <property type="entry name" value="ZINC METALLOPROTEASE YWHC-RELATED"/>
    <property type="match status" value="1"/>
</dbReference>
<feature type="transmembrane region" description="Helical" evidence="13">
    <location>
        <begin position="184"/>
        <end position="212"/>
    </location>
</feature>
<protein>
    <submittedName>
        <fullName evidence="15">Membrane metalloprotease</fullName>
    </submittedName>
</protein>
<organism evidence="15 16">
    <name type="scientific">Sulfuriferula multivorans</name>
    <dbReference type="NCBI Taxonomy" id="1559896"/>
    <lineage>
        <taxon>Bacteria</taxon>
        <taxon>Pseudomonadati</taxon>
        <taxon>Pseudomonadota</taxon>
        <taxon>Betaproteobacteria</taxon>
        <taxon>Nitrosomonadales</taxon>
        <taxon>Sulfuricellaceae</taxon>
        <taxon>Sulfuriferula</taxon>
    </lineage>
</organism>
<dbReference type="OrthoDB" id="9800627at2"/>
<keyword evidence="6 13" id="KW-0812">Transmembrane</keyword>
<dbReference type="GO" id="GO:0005886">
    <property type="term" value="C:plasma membrane"/>
    <property type="evidence" value="ECO:0007669"/>
    <property type="project" value="UniProtKB-SubCell"/>
</dbReference>
<feature type="transmembrane region" description="Helical" evidence="13">
    <location>
        <begin position="99"/>
        <end position="123"/>
    </location>
</feature>
<dbReference type="GO" id="GO:0046872">
    <property type="term" value="F:metal ion binding"/>
    <property type="evidence" value="ECO:0007669"/>
    <property type="project" value="UniProtKB-KW"/>
</dbReference>
<dbReference type="Pfam" id="PF02163">
    <property type="entry name" value="Peptidase_M50"/>
    <property type="match status" value="1"/>
</dbReference>
<keyword evidence="4" id="KW-1003">Cell membrane</keyword>
<evidence type="ECO:0000256" key="12">
    <source>
        <dbReference type="ARBA" id="ARBA00023136"/>
    </source>
</evidence>
<evidence type="ECO:0000256" key="8">
    <source>
        <dbReference type="ARBA" id="ARBA00022801"/>
    </source>
</evidence>
<name>A0A401JFX0_9PROT</name>
<reference evidence="15 16" key="1">
    <citation type="journal article" date="2019" name="Front. Microbiol.">
        <title>Genomes of Neutrophilic Sulfur-Oxidizing Chemolithoautotrophs Representing 9 Proteobacterial Species From 8 Genera.</title>
        <authorList>
            <person name="Watanabe T."/>
            <person name="Kojima H."/>
            <person name="Umezawa K."/>
            <person name="Hori C."/>
            <person name="Takasuka T.E."/>
            <person name="Kato Y."/>
            <person name="Fukui M."/>
        </authorList>
    </citation>
    <scope>NUCLEOTIDE SEQUENCE [LARGE SCALE GENOMIC DNA]</scope>
    <source>
        <strain evidence="15 16">TTN</strain>
    </source>
</reference>
<evidence type="ECO:0000256" key="4">
    <source>
        <dbReference type="ARBA" id="ARBA00022475"/>
    </source>
</evidence>
<evidence type="ECO:0000259" key="14">
    <source>
        <dbReference type="Pfam" id="PF02163"/>
    </source>
</evidence>
<proteinExistence type="inferred from homology"/>
<dbReference type="InterPro" id="IPR052348">
    <property type="entry name" value="Metallopeptidase_M50B"/>
</dbReference>
<comment type="caution">
    <text evidence="15">The sequence shown here is derived from an EMBL/GenBank/DDBJ whole genome shotgun (WGS) entry which is preliminary data.</text>
</comment>
<dbReference type="GO" id="GO:0006508">
    <property type="term" value="P:proteolysis"/>
    <property type="evidence" value="ECO:0007669"/>
    <property type="project" value="UniProtKB-KW"/>
</dbReference>